<keyword evidence="2" id="KW-1185">Reference proteome</keyword>
<organism evidence="1 2">
    <name type="scientific">Aspergillus brunneoviolaceus CBS 621.78</name>
    <dbReference type="NCBI Taxonomy" id="1450534"/>
    <lineage>
        <taxon>Eukaryota</taxon>
        <taxon>Fungi</taxon>
        <taxon>Dikarya</taxon>
        <taxon>Ascomycota</taxon>
        <taxon>Pezizomycotina</taxon>
        <taxon>Eurotiomycetes</taxon>
        <taxon>Eurotiomycetidae</taxon>
        <taxon>Eurotiales</taxon>
        <taxon>Aspergillaceae</taxon>
        <taxon>Aspergillus</taxon>
        <taxon>Aspergillus subgen. Circumdati</taxon>
    </lineage>
</organism>
<proteinExistence type="predicted"/>
<feature type="non-terminal residue" evidence="1">
    <location>
        <position position="272"/>
    </location>
</feature>
<sequence length="272" mass="31691">MAGPLEETADVLAPAVGDDATAAAVAAVGVKRPLDIDSLQRKKFKTDELPLTAAQHAAIEHLLHAFKKRGGFDNVRKKIWAEFEEGEGKTEFTNLLAELAEVEIDREPGLLSRERGKAATLIEGAVDRSDVYKTVEKSLDALASNHLQTILDSVREIRRDEVGVEAAAEEEKAGNKTDEDYANYIQAKRDERERAYQEALRKEKEAEEEEARKKAEEDRKRRELERQKEEEERARRREREEQRREEQRKLDEQREKERQERYERRRREERER</sequence>
<evidence type="ECO:0000313" key="2">
    <source>
        <dbReference type="Proteomes" id="UP000249057"/>
    </source>
</evidence>
<dbReference type="EMBL" id="KZ825390">
    <property type="protein sequence ID" value="RAH41296.1"/>
    <property type="molecule type" value="Genomic_DNA"/>
</dbReference>
<gene>
    <name evidence="1" type="ORF">BO95DRAFT_422978</name>
</gene>
<reference evidence="1" key="1">
    <citation type="submission" date="2018-02" db="EMBL/GenBank/DDBJ databases">
        <title>The genomes of Aspergillus section Nigri reveals drivers in fungal speciation.</title>
        <authorList>
            <consortium name="DOE Joint Genome Institute"/>
            <person name="Vesth T.C."/>
            <person name="Nybo J."/>
            <person name="Theobald S."/>
            <person name="Brandl J."/>
            <person name="Frisvad J.C."/>
            <person name="Nielsen K.F."/>
            <person name="Lyhne E.K."/>
            <person name="Kogle M.E."/>
            <person name="Kuo A."/>
            <person name="Riley R."/>
            <person name="Clum A."/>
            <person name="Nolan M."/>
            <person name="Lipzen A."/>
            <person name="Salamov A."/>
            <person name="Henrissat B."/>
            <person name="Wiebenga A."/>
            <person name="De vries R.P."/>
            <person name="Grigoriev I.V."/>
            <person name="Mortensen U.H."/>
            <person name="Andersen M.R."/>
            <person name="Baker S.E."/>
        </authorList>
    </citation>
    <scope>NUCLEOTIDE SEQUENCE</scope>
    <source>
        <strain evidence="1">CBS 621.78</strain>
    </source>
</reference>
<protein>
    <submittedName>
        <fullName evidence="1">Uncharacterized protein</fullName>
    </submittedName>
</protein>
<name>A0ACD1FWJ4_9EURO</name>
<accession>A0ACD1FWJ4</accession>
<dbReference type="Proteomes" id="UP000249057">
    <property type="component" value="Unassembled WGS sequence"/>
</dbReference>
<evidence type="ECO:0000313" key="1">
    <source>
        <dbReference type="EMBL" id="RAH41296.1"/>
    </source>
</evidence>